<dbReference type="Pfam" id="PF07963">
    <property type="entry name" value="N_methyl"/>
    <property type="match status" value="1"/>
</dbReference>
<dbReference type="Proteomes" id="UP000478463">
    <property type="component" value="Chromosome"/>
</dbReference>
<dbReference type="KEGG" id="egd:GS424_000215"/>
<dbReference type="EMBL" id="CP063310">
    <property type="protein sequence ID" value="QOS68339.1"/>
    <property type="molecule type" value="Genomic_DNA"/>
</dbReference>
<dbReference type="AlphaFoldDB" id="A0A6L7IMM2"/>
<dbReference type="Gene3D" id="3.30.700.10">
    <property type="entry name" value="Glycoprotein, Type 4 Pilin"/>
    <property type="match status" value="1"/>
</dbReference>
<sequence length="134" mass="13698">MKEMIKKVREDRSGFTLAELLIVVAIVAVLVAIAVPVFTGALGNAEQAVGDANVHSVKSAAATAILTDEAYEVGTNTTWVATATVGNDGTITNLTVNEGTGTDNAEKQDDGSWAVTAAITQTDLPAVGGQVTNP</sequence>
<dbReference type="PANTHER" id="PTHR30093">
    <property type="entry name" value="GENERAL SECRETION PATHWAY PROTEIN G"/>
    <property type="match status" value="1"/>
</dbReference>
<protein>
    <submittedName>
        <fullName evidence="1">Prepilin-type N-terminal cleavage/methylation domain-containing protein</fullName>
    </submittedName>
</protein>
<reference evidence="1 2" key="1">
    <citation type="submission" date="2020-10" db="EMBL/GenBank/DDBJ databases">
        <title>Eggerthella sp. nov., isolated from human feces.</title>
        <authorList>
            <person name="Yajun G."/>
        </authorList>
    </citation>
    <scope>NUCLEOTIDE SEQUENCE [LARGE SCALE GENOMIC DNA]</scope>
    <source>
        <strain evidence="1 2">HF-1101</strain>
    </source>
</reference>
<dbReference type="SUPFAM" id="SSF54523">
    <property type="entry name" value="Pili subunits"/>
    <property type="match status" value="1"/>
</dbReference>
<evidence type="ECO:0000313" key="2">
    <source>
        <dbReference type="Proteomes" id="UP000478463"/>
    </source>
</evidence>
<evidence type="ECO:0000313" key="1">
    <source>
        <dbReference type="EMBL" id="QOS68339.1"/>
    </source>
</evidence>
<proteinExistence type="predicted"/>
<accession>A0A6L7IMM2</accession>
<dbReference type="InterPro" id="IPR012902">
    <property type="entry name" value="N_methyl_site"/>
</dbReference>
<organism evidence="1 2">
    <name type="scientific">Eggerthella guodeyinii</name>
    <dbReference type="NCBI Taxonomy" id="2690837"/>
    <lineage>
        <taxon>Bacteria</taxon>
        <taxon>Bacillati</taxon>
        <taxon>Actinomycetota</taxon>
        <taxon>Coriobacteriia</taxon>
        <taxon>Eggerthellales</taxon>
        <taxon>Eggerthellaceae</taxon>
        <taxon>Eggerthella</taxon>
    </lineage>
</organism>
<dbReference type="InterPro" id="IPR045584">
    <property type="entry name" value="Pilin-like"/>
</dbReference>
<name>A0A6L7IMM2_9ACTN</name>
<dbReference type="NCBIfam" id="TIGR02532">
    <property type="entry name" value="IV_pilin_GFxxxE"/>
    <property type="match status" value="1"/>
</dbReference>
<gene>
    <name evidence="1" type="ORF">GS424_000215</name>
</gene>